<dbReference type="Proteomes" id="UP001497623">
    <property type="component" value="Unassembled WGS sequence"/>
</dbReference>
<dbReference type="GO" id="GO:0072345">
    <property type="term" value="F:NAADP-sensitive calcium-release channel activity"/>
    <property type="evidence" value="ECO:0007669"/>
    <property type="project" value="TreeGrafter"/>
</dbReference>
<feature type="transmembrane region" description="Helical" evidence="2">
    <location>
        <begin position="492"/>
        <end position="513"/>
    </location>
</feature>
<accession>A0AAV2S183</accession>
<evidence type="ECO:0000256" key="2">
    <source>
        <dbReference type="SAM" id="Phobius"/>
    </source>
</evidence>
<dbReference type="InterPro" id="IPR049134">
    <property type="entry name" value="MCLN_ECD"/>
</dbReference>
<dbReference type="AlphaFoldDB" id="A0AAV2S183"/>
<feature type="compositionally biased region" description="Basic and acidic residues" evidence="1">
    <location>
        <begin position="45"/>
        <end position="58"/>
    </location>
</feature>
<dbReference type="EMBL" id="CAXKWB010037863">
    <property type="protein sequence ID" value="CAL4150759.1"/>
    <property type="molecule type" value="Genomic_DNA"/>
</dbReference>
<reference evidence="4 5" key="1">
    <citation type="submission" date="2024-05" db="EMBL/GenBank/DDBJ databases">
        <authorList>
            <person name="Wallberg A."/>
        </authorList>
    </citation>
    <scope>NUCLEOTIDE SEQUENCE [LARGE SCALE GENOMIC DNA]</scope>
</reference>
<organism evidence="4 5">
    <name type="scientific">Meganyctiphanes norvegica</name>
    <name type="common">Northern krill</name>
    <name type="synonym">Thysanopoda norvegica</name>
    <dbReference type="NCBI Taxonomy" id="48144"/>
    <lineage>
        <taxon>Eukaryota</taxon>
        <taxon>Metazoa</taxon>
        <taxon>Ecdysozoa</taxon>
        <taxon>Arthropoda</taxon>
        <taxon>Crustacea</taxon>
        <taxon>Multicrustacea</taxon>
        <taxon>Malacostraca</taxon>
        <taxon>Eumalacostraca</taxon>
        <taxon>Eucarida</taxon>
        <taxon>Euphausiacea</taxon>
        <taxon>Euphausiidae</taxon>
        <taxon>Meganyctiphanes</taxon>
    </lineage>
</organism>
<feature type="transmembrane region" description="Helical" evidence="2">
    <location>
        <begin position="397"/>
        <end position="422"/>
    </location>
</feature>
<evidence type="ECO:0000259" key="3">
    <source>
        <dbReference type="Pfam" id="PF21381"/>
    </source>
</evidence>
<keyword evidence="2" id="KW-0472">Membrane</keyword>
<feature type="domain" description="Mucolipin extracytosolic" evidence="3">
    <location>
        <begin position="190"/>
        <end position="382"/>
    </location>
</feature>
<protein>
    <recommendedName>
        <fullName evidence="3">Mucolipin extracytosolic domain-containing protein</fullName>
    </recommendedName>
</protein>
<dbReference type="PANTHER" id="PTHR12127">
    <property type="entry name" value="MUCOLIPIN"/>
    <property type="match status" value="1"/>
</dbReference>
<evidence type="ECO:0000256" key="1">
    <source>
        <dbReference type="SAM" id="MobiDB-lite"/>
    </source>
</evidence>
<evidence type="ECO:0000313" key="5">
    <source>
        <dbReference type="Proteomes" id="UP001497623"/>
    </source>
</evidence>
<gene>
    <name evidence="4" type="ORF">MNOR_LOCUS30611</name>
</gene>
<name>A0AAV2S183_MEGNR</name>
<dbReference type="CDD" id="cd21050">
    <property type="entry name" value="ELD_TRPML"/>
    <property type="match status" value="1"/>
</dbReference>
<sequence length="628" mass="72543">MNPANSGQLRRARSRSRQRSGPGSAVDRAPSPSRPGLQAQVSQADEVHEAPQADDKLPPRPRSGSWTGINESDDELERIATVMRQPPPEIKISSASNGCSHYGSMASSVTSINNQREYEGSVGTSTTAGLFSHNLTEDRLRRRLKFFFMNPMEKWTARRRFPWKLLLQVVKIVVVTAQLCLFAQQRYNHVNYLWDTKISFSHLFIKGWDTTREIQVYPPADGPLAVYKKSEFYEYLDYAVITHAKIRELALGSYIYDQVNGTIKDPDLCMTHYASGRAFPNNTYILNGNITKDCINIPITLVNSTENWSTKDYLAEHNITFNFDLLLGVEFTFALRTIKLRVNLPFDVPECYRLIGKVLFNNHDHDGQMLVELDVGARVLECEGDVSLNKDSDMLKVWRTIINVLSIGICVTSLCMCVRAIYRAQVLKNVTVFLTLHMRIRHITFRARCGFLCHWLLRVFPTNLYANLYLSTVLRIINSKYYDYFESNSYCLLIYVVGFFFWHQSFRGLYFFLRYRAVIEKMEFAVPKKNFCAPITLKTFCLAVRLIWGAFTLKFKKFNSPIICLFITIYAYVVFLMIWDSVSMKPVLQIFEKLYFIGHLFCITSIFILIIPLHRFADIVLQMFKIMK</sequence>
<dbReference type="Pfam" id="PF21381">
    <property type="entry name" value="MCLN_ECD"/>
    <property type="match status" value="1"/>
</dbReference>
<feature type="region of interest" description="Disordered" evidence="1">
    <location>
        <begin position="1"/>
        <end position="74"/>
    </location>
</feature>
<keyword evidence="2" id="KW-0812">Transmembrane</keyword>
<comment type="caution">
    <text evidence="4">The sequence shown here is derived from an EMBL/GenBank/DDBJ whole genome shotgun (WGS) entry which is preliminary data.</text>
</comment>
<dbReference type="InterPro" id="IPR039031">
    <property type="entry name" value="Mucolipin"/>
</dbReference>
<feature type="transmembrane region" description="Helical" evidence="2">
    <location>
        <begin position="594"/>
        <end position="617"/>
    </location>
</feature>
<proteinExistence type="predicted"/>
<dbReference type="PANTHER" id="PTHR12127:SF7">
    <property type="entry name" value="SD02261P"/>
    <property type="match status" value="1"/>
</dbReference>
<feature type="transmembrane region" description="Helical" evidence="2">
    <location>
        <begin position="562"/>
        <end position="582"/>
    </location>
</feature>
<keyword evidence="5" id="KW-1185">Reference proteome</keyword>
<dbReference type="GO" id="GO:0005886">
    <property type="term" value="C:plasma membrane"/>
    <property type="evidence" value="ECO:0007669"/>
    <property type="project" value="TreeGrafter"/>
</dbReference>
<keyword evidence="2" id="KW-1133">Transmembrane helix</keyword>
<dbReference type="GO" id="GO:0005765">
    <property type="term" value="C:lysosomal membrane"/>
    <property type="evidence" value="ECO:0007669"/>
    <property type="project" value="TreeGrafter"/>
</dbReference>
<evidence type="ECO:0000313" key="4">
    <source>
        <dbReference type="EMBL" id="CAL4150759.1"/>
    </source>
</evidence>
<feature type="non-terminal residue" evidence="4">
    <location>
        <position position="628"/>
    </location>
</feature>